<keyword evidence="9" id="KW-1185">Reference proteome</keyword>
<evidence type="ECO:0000313" key="9">
    <source>
        <dbReference type="Proteomes" id="UP001335648"/>
    </source>
</evidence>
<dbReference type="EMBL" id="JAULUE010002056">
    <property type="protein sequence ID" value="KAK5890089.1"/>
    <property type="molecule type" value="Genomic_DNA"/>
</dbReference>
<evidence type="ECO:0000256" key="7">
    <source>
        <dbReference type="SAM" id="MobiDB-lite"/>
    </source>
</evidence>
<evidence type="ECO:0000313" key="8">
    <source>
        <dbReference type="EMBL" id="KAK5890089.1"/>
    </source>
</evidence>
<dbReference type="GO" id="GO:0098797">
    <property type="term" value="C:plasma membrane protein complex"/>
    <property type="evidence" value="ECO:0007669"/>
    <property type="project" value="UniProtKB-ARBA"/>
</dbReference>
<protein>
    <recommendedName>
        <fullName evidence="10">T-cell surface glycoprotein CD3 zeta chain</fullName>
    </recommendedName>
</protein>
<keyword evidence="2" id="KW-1003">Cell membrane</keyword>
<dbReference type="Proteomes" id="UP001335648">
    <property type="component" value="Unassembled WGS sequence"/>
</dbReference>
<reference evidence="8 9" key="1">
    <citation type="journal article" date="2023" name="Mol. Biol. Evol.">
        <title>Genomics of Secondarily Temperate Adaptation in the Only Non-Antarctic Icefish.</title>
        <authorList>
            <person name="Rivera-Colon A.G."/>
            <person name="Rayamajhi N."/>
            <person name="Minhas B.F."/>
            <person name="Madrigal G."/>
            <person name="Bilyk K.T."/>
            <person name="Yoon V."/>
            <person name="Hune M."/>
            <person name="Gregory S."/>
            <person name="Cheng C.H.C."/>
            <person name="Catchen J.M."/>
        </authorList>
    </citation>
    <scope>NUCLEOTIDE SEQUENCE [LARGE SCALE GENOMIC DNA]</scope>
    <source>
        <strain evidence="8">JC2023a</strain>
    </source>
</reference>
<organism evidence="8 9">
    <name type="scientific">Champsocephalus esox</name>
    <name type="common">pike icefish</name>
    <dbReference type="NCBI Taxonomy" id="159716"/>
    <lineage>
        <taxon>Eukaryota</taxon>
        <taxon>Metazoa</taxon>
        <taxon>Chordata</taxon>
        <taxon>Craniata</taxon>
        <taxon>Vertebrata</taxon>
        <taxon>Euteleostomi</taxon>
        <taxon>Actinopterygii</taxon>
        <taxon>Neopterygii</taxon>
        <taxon>Teleostei</taxon>
        <taxon>Neoteleostei</taxon>
        <taxon>Acanthomorphata</taxon>
        <taxon>Eupercaria</taxon>
        <taxon>Perciformes</taxon>
        <taxon>Notothenioidei</taxon>
        <taxon>Channichthyidae</taxon>
        <taxon>Champsocephalus</taxon>
    </lineage>
</organism>
<dbReference type="GO" id="GO:0002250">
    <property type="term" value="P:adaptive immune response"/>
    <property type="evidence" value="ECO:0007669"/>
    <property type="project" value="UniProtKB-KW"/>
</dbReference>
<gene>
    <name evidence="8" type="ORF">CesoFtcFv8_013654</name>
</gene>
<feature type="region of interest" description="Disordered" evidence="7">
    <location>
        <begin position="120"/>
        <end position="157"/>
    </location>
</feature>
<comment type="caution">
    <text evidence="8">The sequence shown here is derived from an EMBL/GenBank/DDBJ whole genome shotgun (WGS) entry which is preliminary data.</text>
</comment>
<evidence type="ECO:0000256" key="5">
    <source>
        <dbReference type="ARBA" id="ARBA00023130"/>
    </source>
</evidence>
<comment type="subcellular location">
    <subcellularLocation>
        <location evidence="1">Cell membrane</location>
        <topology evidence="1">Single-pass type I membrane protein</topology>
    </subcellularLocation>
</comment>
<dbReference type="PANTHER" id="PTHR10035:SF2">
    <property type="entry name" value="T-CELL SURFACE GLYCOPROTEIN CD3 ZETA CHAIN"/>
    <property type="match status" value="1"/>
</dbReference>
<accession>A0AAN8GS81</accession>
<dbReference type="InterPro" id="IPR021663">
    <property type="entry name" value="CD3_zeta/IgE_Fc_rcpt_gamma"/>
</dbReference>
<dbReference type="InterPro" id="IPR024128">
    <property type="entry name" value="T-cell_CD3_zeta"/>
</dbReference>
<keyword evidence="4" id="KW-0391">Immunity</keyword>
<keyword evidence="5" id="KW-1064">Adaptive immunity</keyword>
<evidence type="ECO:0000256" key="6">
    <source>
        <dbReference type="ARBA" id="ARBA00023170"/>
    </source>
</evidence>
<keyword evidence="3" id="KW-0597">Phosphoprotein</keyword>
<dbReference type="Pfam" id="PF11628">
    <property type="entry name" value="TCR_zetazeta"/>
    <property type="match status" value="1"/>
</dbReference>
<feature type="compositionally biased region" description="Basic residues" evidence="7">
    <location>
        <begin position="122"/>
        <end position="131"/>
    </location>
</feature>
<evidence type="ECO:0008006" key="10">
    <source>
        <dbReference type="Google" id="ProtNLM"/>
    </source>
</evidence>
<evidence type="ECO:0000256" key="3">
    <source>
        <dbReference type="ARBA" id="ARBA00022553"/>
    </source>
</evidence>
<dbReference type="AlphaFoldDB" id="A0AAN8GS81"/>
<keyword evidence="6" id="KW-0675">Receptor</keyword>
<evidence type="ECO:0000256" key="1">
    <source>
        <dbReference type="ARBA" id="ARBA00004251"/>
    </source>
</evidence>
<evidence type="ECO:0000256" key="2">
    <source>
        <dbReference type="ARBA" id="ARBA00022475"/>
    </source>
</evidence>
<evidence type="ECO:0000256" key="4">
    <source>
        <dbReference type="ARBA" id="ARBA00022859"/>
    </source>
</evidence>
<dbReference type="PANTHER" id="PTHR10035">
    <property type="entry name" value="T-CELL SURFACE GLYCOPROTEIN CD3 ZETA CHAIN"/>
    <property type="match status" value="1"/>
</dbReference>
<keyword evidence="2" id="KW-0472">Membrane</keyword>
<name>A0AAN8GS81_9TELE</name>
<sequence>MLCFFFEVHTTTQSIGRTERHKEKLQFVQKESWTPVRSGVFLLFVLLPVGSAETFSTHPHICYFLDAFLTIYCLITTGLFFREKFAALSLTDEEPKGDKACIYQELDRVKDTDAYDVLQPSKGKKKKAAKKIKSESTQGVPNKDPYESPVATAPLES</sequence>
<proteinExistence type="predicted"/>